<dbReference type="Proteomes" id="UP000294530">
    <property type="component" value="Unassembled WGS sequence"/>
</dbReference>
<feature type="region of interest" description="Disordered" evidence="1">
    <location>
        <begin position="37"/>
        <end position="66"/>
    </location>
</feature>
<feature type="region of interest" description="Disordered" evidence="1">
    <location>
        <begin position="1"/>
        <end position="20"/>
    </location>
</feature>
<dbReference type="RefSeq" id="XP_067822396.1">
    <property type="nucleotide sequence ID" value="XM_067964742.1"/>
</dbReference>
<proteinExistence type="predicted"/>
<comment type="caution">
    <text evidence="2">The sequence shown here is derived from an EMBL/GenBank/DDBJ whole genome shotgun (WGS) entry which is preliminary data.</text>
</comment>
<evidence type="ECO:0000313" key="2">
    <source>
        <dbReference type="EMBL" id="TDH72897.1"/>
    </source>
</evidence>
<dbReference type="EMBL" id="SHOA02000001">
    <property type="protein sequence ID" value="TDH72897.1"/>
    <property type="molecule type" value="Genomic_DNA"/>
</dbReference>
<feature type="region of interest" description="Disordered" evidence="1">
    <location>
        <begin position="132"/>
        <end position="184"/>
    </location>
</feature>
<feature type="compositionally biased region" description="Low complexity" evidence="1">
    <location>
        <begin position="37"/>
        <end position="51"/>
    </location>
</feature>
<reference evidence="2 3" key="1">
    <citation type="journal article" date="2021" name="Genome Biol.">
        <title>AFLAP: assembly-free linkage analysis pipeline using k-mers from genome sequencing data.</title>
        <authorList>
            <person name="Fletcher K."/>
            <person name="Zhang L."/>
            <person name="Gil J."/>
            <person name="Han R."/>
            <person name="Cavanaugh K."/>
            <person name="Michelmore R."/>
        </authorList>
    </citation>
    <scope>NUCLEOTIDE SEQUENCE [LARGE SCALE GENOMIC DNA]</scope>
    <source>
        <strain evidence="2 3">SF5</strain>
    </source>
</reference>
<dbReference type="GeneID" id="94350413"/>
<feature type="compositionally biased region" description="Acidic residues" evidence="1">
    <location>
        <begin position="159"/>
        <end position="169"/>
    </location>
</feature>
<accession>A0A976NZ58</accession>
<name>A0A976NZ58_BRELC</name>
<dbReference type="KEGG" id="blac:94350413"/>
<dbReference type="AlphaFoldDB" id="A0A976NZ58"/>
<protein>
    <submittedName>
        <fullName evidence="2">Uncharacterized protein</fullName>
    </submittedName>
</protein>
<evidence type="ECO:0000313" key="3">
    <source>
        <dbReference type="Proteomes" id="UP000294530"/>
    </source>
</evidence>
<keyword evidence="3" id="KW-1185">Reference proteome</keyword>
<sequence length="184" mass="19428">MADPSKMSAKSGGDVYYDDGSDKDLAATLDALLLSAGGTLSRSPPLSSSSSGMPNGEIPLSGDPLPKLLQTPGSEMTLATLMAMLEDPKTQNEISKKDPLEEAFPDTPSGSKAQLDLFDLFDKNAVTPGLDDKKGLIGGEEDTTMVKGASKSNNFAAQNEEEVDVDQDDPVQLQDHPLQFDPQA</sequence>
<organism evidence="2 3">
    <name type="scientific">Bremia lactucae</name>
    <name type="common">Lettuce downy mildew</name>
    <dbReference type="NCBI Taxonomy" id="4779"/>
    <lineage>
        <taxon>Eukaryota</taxon>
        <taxon>Sar</taxon>
        <taxon>Stramenopiles</taxon>
        <taxon>Oomycota</taxon>
        <taxon>Peronosporomycetes</taxon>
        <taxon>Peronosporales</taxon>
        <taxon>Peronosporaceae</taxon>
        <taxon>Bremia</taxon>
    </lineage>
</organism>
<evidence type="ECO:0000256" key="1">
    <source>
        <dbReference type="SAM" id="MobiDB-lite"/>
    </source>
</evidence>
<gene>
    <name evidence="2" type="ORF">CCR75_006674</name>
</gene>